<comment type="caution">
    <text evidence="1">The sequence shown here is derived from an EMBL/GenBank/DDBJ whole genome shotgun (WGS) entry which is preliminary data.</text>
</comment>
<dbReference type="EMBL" id="PFGP01000075">
    <property type="protein sequence ID" value="PIW66444.1"/>
    <property type="molecule type" value="Genomic_DNA"/>
</dbReference>
<dbReference type="Proteomes" id="UP000231267">
    <property type="component" value="Unassembled WGS sequence"/>
</dbReference>
<accession>A0A2J0LHV0</accession>
<organism evidence="1 2">
    <name type="scientific">Candidatus Taenaricola geysiri</name>
    <dbReference type="NCBI Taxonomy" id="1974752"/>
    <lineage>
        <taxon>Bacteria</taxon>
        <taxon>Pseudomonadati</taxon>
        <taxon>Candidatus Omnitrophota</taxon>
        <taxon>Candidatus Taenaricola</taxon>
    </lineage>
</organism>
<evidence type="ECO:0000313" key="2">
    <source>
        <dbReference type="Proteomes" id="UP000231267"/>
    </source>
</evidence>
<evidence type="ECO:0008006" key="3">
    <source>
        <dbReference type="Google" id="ProtNLM"/>
    </source>
</evidence>
<feature type="non-terminal residue" evidence="1">
    <location>
        <position position="1"/>
    </location>
</feature>
<evidence type="ECO:0000313" key="1">
    <source>
        <dbReference type="EMBL" id="PIW66444.1"/>
    </source>
</evidence>
<dbReference type="AlphaFoldDB" id="A0A2J0LHV0"/>
<reference evidence="1 2" key="1">
    <citation type="submission" date="2017-09" db="EMBL/GenBank/DDBJ databases">
        <title>Depth-based differentiation of microbial function through sediment-hosted aquifers and enrichment of novel symbionts in the deep terrestrial subsurface.</title>
        <authorList>
            <person name="Probst A.J."/>
            <person name="Ladd B."/>
            <person name="Jarett J.K."/>
            <person name="Geller-Mcgrath D.E."/>
            <person name="Sieber C.M."/>
            <person name="Emerson J.B."/>
            <person name="Anantharaman K."/>
            <person name="Thomas B.C."/>
            <person name="Malmstrom R."/>
            <person name="Stieglmeier M."/>
            <person name="Klingl A."/>
            <person name="Woyke T."/>
            <person name="Ryan C.M."/>
            <person name="Banfield J.F."/>
        </authorList>
    </citation>
    <scope>NUCLEOTIDE SEQUENCE [LARGE SCALE GENOMIC DNA]</scope>
    <source>
        <strain evidence="1">CG12_big_fil_rev_8_21_14_0_65_43_15</strain>
    </source>
</reference>
<name>A0A2J0LHV0_9BACT</name>
<sequence length="59" mass="6884">LYSLHWKPEQIKKLQIPILSKPVQQKITDLVHQSHEARNKARQMLKEANLKVDEAINKG</sequence>
<proteinExistence type="predicted"/>
<protein>
    <recommendedName>
        <fullName evidence="3">Restriction endonuclease subunit S</fullName>
    </recommendedName>
</protein>
<gene>
    <name evidence="1" type="ORF">COW11_03245</name>
</gene>